<evidence type="ECO:0000313" key="1">
    <source>
        <dbReference type="Proteomes" id="UP000887574"/>
    </source>
</evidence>
<sequence length="146" mass="16600">MAAAAKKIVNAAKNNCGQNAVDTRKHEITVGSEKDTVDCRKTNNCERSVNCEEDLNLVDDSPWWMGPNHHNHPHSSPLSAEDLRLIEEFLRCLKIPRPRCIAKEIFCFHCCLCGQLPITSVATALLLRSRTPNQEEKHEELEYNLY</sequence>
<keyword evidence="1" id="KW-1185">Reference proteome</keyword>
<organism evidence="1 2">
    <name type="scientific">Ditylenchus dipsaci</name>
    <dbReference type="NCBI Taxonomy" id="166011"/>
    <lineage>
        <taxon>Eukaryota</taxon>
        <taxon>Metazoa</taxon>
        <taxon>Ecdysozoa</taxon>
        <taxon>Nematoda</taxon>
        <taxon>Chromadorea</taxon>
        <taxon>Rhabditida</taxon>
        <taxon>Tylenchina</taxon>
        <taxon>Tylenchomorpha</taxon>
        <taxon>Sphaerularioidea</taxon>
        <taxon>Anguinidae</taxon>
        <taxon>Anguininae</taxon>
        <taxon>Ditylenchus</taxon>
    </lineage>
</organism>
<dbReference type="AlphaFoldDB" id="A0A915DHJ9"/>
<protein>
    <submittedName>
        <fullName evidence="2">Uncharacterized protein</fullName>
    </submittedName>
</protein>
<accession>A0A915DHJ9</accession>
<evidence type="ECO:0000313" key="2">
    <source>
        <dbReference type="WBParaSite" id="jg19576"/>
    </source>
</evidence>
<proteinExistence type="predicted"/>
<reference evidence="2" key="1">
    <citation type="submission" date="2022-11" db="UniProtKB">
        <authorList>
            <consortium name="WormBaseParasite"/>
        </authorList>
    </citation>
    <scope>IDENTIFICATION</scope>
</reference>
<dbReference type="WBParaSite" id="jg19576">
    <property type="protein sequence ID" value="jg19576"/>
    <property type="gene ID" value="jg19576"/>
</dbReference>
<name>A0A915DHJ9_9BILA</name>
<dbReference type="Proteomes" id="UP000887574">
    <property type="component" value="Unplaced"/>
</dbReference>